<evidence type="ECO:0000256" key="1">
    <source>
        <dbReference type="SAM" id="MobiDB-lite"/>
    </source>
</evidence>
<feature type="domain" description="Aminoglycoside phosphotransferase" evidence="2">
    <location>
        <begin position="133"/>
        <end position="301"/>
    </location>
</feature>
<keyword evidence="4" id="KW-1185">Reference proteome</keyword>
<evidence type="ECO:0000313" key="4">
    <source>
        <dbReference type="Proteomes" id="UP000326979"/>
    </source>
</evidence>
<dbReference type="Gene3D" id="3.90.1200.10">
    <property type="match status" value="1"/>
</dbReference>
<dbReference type="Pfam" id="PF01636">
    <property type="entry name" value="APH"/>
    <property type="match status" value="1"/>
</dbReference>
<feature type="region of interest" description="Disordered" evidence="1">
    <location>
        <begin position="1"/>
        <end position="25"/>
    </location>
</feature>
<dbReference type="EMBL" id="VJZE01000160">
    <property type="protein sequence ID" value="MPY42545.1"/>
    <property type="molecule type" value="Genomic_DNA"/>
</dbReference>
<dbReference type="InterPro" id="IPR002575">
    <property type="entry name" value="Aminoglycoside_PTrfase"/>
</dbReference>
<comment type="caution">
    <text evidence="3">The sequence shown here is derived from an EMBL/GenBank/DDBJ whole genome shotgun (WGS) entry which is preliminary data.</text>
</comment>
<reference evidence="3 4" key="1">
    <citation type="submission" date="2019-07" db="EMBL/GenBank/DDBJ databases">
        <title>New species of Amycolatopsis and Streptomyces.</title>
        <authorList>
            <person name="Duangmal K."/>
            <person name="Teo W.F.A."/>
            <person name="Lipun K."/>
        </authorList>
    </citation>
    <scope>NUCLEOTIDE SEQUENCE [LARGE SCALE GENOMIC DNA]</scope>
    <source>
        <strain evidence="3 4">TISTR 2346</strain>
    </source>
</reference>
<dbReference type="Proteomes" id="UP000326979">
    <property type="component" value="Unassembled WGS sequence"/>
</dbReference>
<proteinExistence type="predicted"/>
<protein>
    <submittedName>
        <fullName evidence="3">Phosphotransferase</fullName>
    </submittedName>
</protein>
<gene>
    <name evidence="3" type="ORF">FNH04_22350</name>
</gene>
<dbReference type="GO" id="GO:0016740">
    <property type="term" value="F:transferase activity"/>
    <property type="evidence" value="ECO:0007669"/>
    <property type="project" value="UniProtKB-KW"/>
</dbReference>
<organism evidence="3 4">
    <name type="scientific">Streptomyces phyllanthi</name>
    <dbReference type="NCBI Taxonomy" id="1803180"/>
    <lineage>
        <taxon>Bacteria</taxon>
        <taxon>Bacillati</taxon>
        <taxon>Actinomycetota</taxon>
        <taxon>Actinomycetes</taxon>
        <taxon>Kitasatosporales</taxon>
        <taxon>Streptomycetaceae</taxon>
        <taxon>Streptomyces</taxon>
    </lineage>
</organism>
<dbReference type="AlphaFoldDB" id="A0A5N8W8U4"/>
<evidence type="ECO:0000313" key="3">
    <source>
        <dbReference type="EMBL" id="MPY42545.1"/>
    </source>
</evidence>
<accession>A0A5N8W8U4</accession>
<evidence type="ECO:0000259" key="2">
    <source>
        <dbReference type="Pfam" id="PF01636"/>
    </source>
</evidence>
<sequence length="373" mass="40506">MFPAPACHHGVPRKHTALRGSASNGPALIHGTTPWHQGTLFPHSDDMPNIITPRLRYNSTAVRPQWEDLPPSVRQLIAQRLGGEVQAGPSAGSGFTSGFAAVLRGTSGPQFVKAVNSADNTVVADCYRRESLINQALPAQIPAPRLQWVEEHCGWVVLGIDAVDGGRLPDTPWNPDELTAALDAYTITAEALTTPPVRLQRVGLKPVGEDGDFADWRNLTRGATPTNVLPSWMPLGLLDVLAGLESGWREAVAGNAVLHHDLRQDNVLIDSYGGAWICDWNWPCLGASWFDLVLLLATAYADGHDATSLFRQHPTARGVTDEQLDAALAALSGFFLTTGGQPPAAWSPHIRQHQTWCGEVTLRWLADRRGWTF</sequence>
<name>A0A5N8W8U4_9ACTN</name>
<dbReference type="SUPFAM" id="SSF56112">
    <property type="entry name" value="Protein kinase-like (PK-like)"/>
    <property type="match status" value="1"/>
</dbReference>
<dbReference type="OrthoDB" id="2570531at2"/>
<keyword evidence="3" id="KW-0808">Transferase</keyword>
<dbReference type="InterPro" id="IPR011009">
    <property type="entry name" value="Kinase-like_dom_sf"/>
</dbReference>